<evidence type="ECO:0000313" key="1">
    <source>
        <dbReference type="EMBL" id="GAK53087.1"/>
    </source>
</evidence>
<dbReference type="AlphaFoldDB" id="A0A0S6W3V1"/>
<dbReference type="PANTHER" id="PTHR39550:SF1">
    <property type="entry name" value="SLL0658 PROTEIN"/>
    <property type="match status" value="1"/>
</dbReference>
<dbReference type="HOGENOM" id="CLU_115769_0_1_0"/>
<organism evidence="1">
    <name type="scientific">Candidatus Moduliflexus flocculans</name>
    <dbReference type="NCBI Taxonomy" id="1499966"/>
    <lineage>
        <taxon>Bacteria</taxon>
        <taxon>Candidatus Moduliflexota</taxon>
        <taxon>Candidatus Moduliflexia</taxon>
        <taxon>Candidatus Moduliflexales</taxon>
        <taxon>Candidatus Moduliflexaceae</taxon>
    </lineage>
</organism>
<protein>
    <submittedName>
        <fullName evidence="1">Nucleic acid-binding protein contains PIN domain-like protein</fullName>
    </submittedName>
</protein>
<accession>A0A0S6W3V1</accession>
<dbReference type="InterPro" id="IPR021799">
    <property type="entry name" value="PIN-like_prokaryotic"/>
</dbReference>
<gene>
    <name evidence="1" type="ORF">U14_04346</name>
</gene>
<dbReference type="STRING" id="1499966.U14_04346"/>
<keyword evidence="2" id="KW-1185">Reference proteome</keyword>
<dbReference type="Pfam" id="PF11848">
    <property type="entry name" value="DUF3368"/>
    <property type="match status" value="1"/>
</dbReference>
<dbReference type="Proteomes" id="UP000030700">
    <property type="component" value="Unassembled WGS sequence"/>
</dbReference>
<name>A0A0S6W3V1_9BACT</name>
<sequence length="159" mass="17906">MKKIVIANATPIVSLSAIGREDILQSLFQQIIIAEAVAKELRAQKKPGSVFPDLKWVEIVPVENLLFARSLQKDIDRGEAETIALSIQISADVVLIDEAAGYQIAKNFDLPVIRTLSLLKTARQKQIISHVRPLVEEMVRKGRWYPRVLIEQFLHDLGE</sequence>
<evidence type="ECO:0000313" key="2">
    <source>
        <dbReference type="Proteomes" id="UP000030700"/>
    </source>
</evidence>
<proteinExistence type="predicted"/>
<dbReference type="EMBL" id="DF820459">
    <property type="protein sequence ID" value="GAK53087.1"/>
    <property type="molecule type" value="Genomic_DNA"/>
</dbReference>
<reference evidence="1" key="1">
    <citation type="journal article" date="2015" name="PeerJ">
        <title>First genomic representation of candidate bacterial phylum KSB3 points to enhanced environmental sensing as a trigger of wastewater bulking.</title>
        <authorList>
            <person name="Sekiguchi Y."/>
            <person name="Ohashi A."/>
            <person name="Parks D.H."/>
            <person name="Yamauchi T."/>
            <person name="Tyson G.W."/>
            <person name="Hugenholtz P."/>
        </authorList>
    </citation>
    <scope>NUCLEOTIDE SEQUENCE [LARGE SCALE GENOMIC DNA]</scope>
</reference>
<dbReference type="PANTHER" id="PTHR39550">
    <property type="entry name" value="SLL0658 PROTEIN"/>
    <property type="match status" value="1"/>
</dbReference>